<dbReference type="GO" id="GO:0045493">
    <property type="term" value="P:xylan catabolic process"/>
    <property type="evidence" value="ECO:0007669"/>
    <property type="project" value="InterPro"/>
</dbReference>
<name>A0A7W5YE48_9BACT</name>
<proteinExistence type="predicted"/>
<reference evidence="3 4" key="1">
    <citation type="submission" date="2020-08" db="EMBL/GenBank/DDBJ databases">
        <title>Genomic Encyclopedia of Type Strains, Phase IV (KMG-IV): sequencing the most valuable type-strain genomes for metagenomic binning, comparative biology and taxonomic classification.</title>
        <authorList>
            <person name="Goeker M."/>
        </authorList>
    </citation>
    <scope>NUCLEOTIDE SEQUENCE [LARGE SCALE GENOMIC DNA]</scope>
    <source>
        <strain evidence="3 4">DSM 22548</strain>
    </source>
</reference>
<organism evidence="3 4">
    <name type="scientific">Alloprevotella rava</name>
    <dbReference type="NCBI Taxonomy" id="671218"/>
    <lineage>
        <taxon>Bacteria</taxon>
        <taxon>Pseudomonadati</taxon>
        <taxon>Bacteroidota</taxon>
        <taxon>Bacteroidia</taxon>
        <taxon>Bacteroidales</taxon>
        <taxon>Prevotellaceae</taxon>
        <taxon>Alloprevotella</taxon>
    </lineage>
</organism>
<accession>A0A7W5YE48</accession>
<dbReference type="InterPro" id="IPR005154">
    <property type="entry name" value="Glyco_hydro_67_aGlcAse_N"/>
</dbReference>
<dbReference type="PANTHER" id="PTHR47406:SF2">
    <property type="entry name" value="ALPHA GLUCURONIDASE N-TERMINAL DOMAIN-CONTAINING PROTEIN"/>
    <property type="match status" value="1"/>
</dbReference>
<gene>
    <name evidence="3" type="ORF">FHS60_001427</name>
</gene>
<keyword evidence="1" id="KW-0378">Hydrolase</keyword>
<dbReference type="InterPro" id="IPR032287">
    <property type="entry name" value="DUF4838"/>
</dbReference>
<dbReference type="EMBL" id="JACICA010000006">
    <property type="protein sequence ID" value="MBB3702954.1"/>
    <property type="molecule type" value="Genomic_DNA"/>
</dbReference>
<evidence type="ECO:0000313" key="4">
    <source>
        <dbReference type="Proteomes" id="UP000541425"/>
    </source>
</evidence>
<dbReference type="PANTHER" id="PTHR47406">
    <property type="entry name" value="COAGULATION FACTOR 5/8 TYPE, C-TERMINAL"/>
    <property type="match status" value="1"/>
</dbReference>
<evidence type="ECO:0000259" key="2">
    <source>
        <dbReference type="Pfam" id="PF03648"/>
    </source>
</evidence>
<evidence type="ECO:0000313" key="3">
    <source>
        <dbReference type="EMBL" id="MBB3702954.1"/>
    </source>
</evidence>
<dbReference type="AlphaFoldDB" id="A0A7W5YE48"/>
<sequence length="583" mass="66999">MVRIPLSPLFSPMCRLRCALFLLLFLAINAQLFAARPLFSRGRSVYSIVLSPDASVSEQTAARELQQYLREMSGATLPISHNLTTAGPCVYVGYNAKVEALTHAPQPAADDETFTYRTIGQHLCIYGGQERGTMYGVFAFLEQQLGVHWYTPTFTQVPRRRTYFLPTLNHTESPALKIRQLYYHEAMENPAWCAHNRVNSIHSSVQNEYGGMYSYGGIHTFEIFISPHEFFATHPEFFSLYDGRRIADGQLCLSNPEVLRTMIARLRTYINEHPRHWVYSVSQNDNQKPCQCANCRALEQRYGGHSGLMVWFVNQVAAAVEQTHPGTLVGTFAYQYTRHAPKGIRPRHNVVIRLCDIECCLAHPIASDAQNAAFLKDLHDWSSIAPRLYVWDYVVNFSNYLLPFPNFGVLASNLRTFRDNRCIGVMEEGQYQSGESEFSELRAWLLAQLMWNPEQDTDRLVRRFITHYYGAAAPYIQRYFSACQKLVSPEVHFQCRIFADDAMYTDRFRLRAAQLLEQARRAVVSDTLLTRRVDNVRLQMLYLNYVRSGELQNPSAELLRILRRSRTHIAEPLSAKKFLEGKR</sequence>
<dbReference type="Gene3D" id="3.30.379.10">
    <property type="entry name" value="Chitobiase/beta-hexosaminidase domain 2-like"/>
    <property type="match status" value="1"/>
</dbReference>
<dbReference type="Proteomes" id="UP000541425">
    <property type="component" value="Unassembled WGS sequence"/>
</dbReference>
<evidence type="ECO:0000256" key="1">
    <source>
        <dbReference type="ARBA" id="ARBA00022801"/>
    </source>
</evidence>
<dbReference type="Pfam" id="PF16126">
    <property type="entry name" value="DUF4838"/>
    <property type="match status" value="1"/>
</dbReference>
<dbReference type="Pfam" id="PF03648">
    <property type="entry name" value="Glyco_hydro_67N"/>
    <property type="match status" value="1"/>
</dbReference>
<dbReference type="SUPFAM" id="SSF55545">
    <property type="entry name" value="beta-N-acetylhexosaminidase-like domain"/>
    <property type="match status" value="1"/>
</dbReference>
<dbReference type="InterPro" id="IPR029018">
    <property type="entry name" value="Hex-like_dom2"/>
</dbReference>
<dbReference type="RefSeq" id="WP_183696778.1">
    <property type="nucleotide sequence ID" value="NZ_JACICA010000006.1"/>
</dbReference>
<protein>
    <recommendedName>
        <fullName evidence="2">Alpha glucuronidase N-terminal domain-containing protein</fullName>
    </recommendedName>
</protein>
<dbReference type="GO" id="GO:0046559">
    <property type="term" value="F:alpha-glucuronidase activity"/>
    <property type="evidence" value="ECO:0007669"/>
    <property type="project" value="InterPro"/>
</dbReference>
<comment type="caution">
    <text evidence="3">The sequence shown here is derived from an EMBL/GenBank/DDBJ whole genome shotgun (WGS) entry which is preliminary data.</text>
</comment>
<feature type="domain" description="Alpha glucuronidase N-terminal" evidence="2">
    <location>
        <begin position="49"/>
        <end position="139"/>
    </location>
</feature>